<sequence>MKKDFHISGMHCASCAMNIKSVLNKVPELKNVEVNFASEQASVEHDGDFPKDKVGSAVESLGYKAHFDEDNKDQTPEDAAELESKRELNELKTKLTWSTFFTVLLLIGAMFIQAPEVLRNPWVMLIFATPVQFWVGAQYYKSMWASLKNRLANMDTLIAIGTSVAYFFSLAVLLFEEQLIQLGIEPHVYFEVSATIITLILLGKYLEKRARGQASSAIRKLLDLQAKNATVVRDGKEIMIPVDQIVVGDTIIVKPGEKLPIDGEIIKGETSIDESMVTGESLPVEKGVGAKVIGATVNKSGSIRIVATKVGENTLLAHIIETVKRAQASRAPIQKLVDKISSVFVPIVIILALITFLMWFNFGPEPAFVRGLVSLISVLIIACPCALGLATPMSIMVGTGKGAENGILIKDAEALEVANKINYIVFDKTGTLTYGKPEVDGFEIVARDTDPQFIKNAILAVEKLSHHPLAEAVVRYLSNDTEVPEAEGFVDRSGFGVKATVNGKPVLIGTKKLMESENIEVTKEADKLAEGWRDKARTVSYAAIDNKIAALIGISDLVKPNAKEVVATLKKMGITPVMITGDNAKTAKAIGEQLGIQEILSEVLPQDKANKVKELQEGAKVVAMVGDGINDAPALATANIGIAMGEGTDVAIESSGVTLLRGDISLVPKAVNLSKSTVKNIKQNLAWAFGYNVILIPVAMGVLYPLFGILLNPILASGAMALSSVSVVVNALRLRTKKL</sequence>
<dbReference type="SUPFAM" id="SSF55008">
    <property type="entry name" value="HMA, heavy metal-associated domain"/>
    <property type="match status" value="1"/>
</dbReference>
<reference evidence="20 21" key="1">
    <citation type="journal article" date="2015" name="Nature">
        <title>rRNA introns, odd ribosomes, and small enigmatic genomes across a large radiation of phyla.</title>
        <authorList>
            <person name="Brown C.T."/>
            <person name="Hug L.A."/>
            <person name="Thomas B.C."/>
            <person name="Sharon I."/>
            <person name="Castelle C.J."/>
            <person name="Singh A."/>
            <person name="Wilkins M.J."/>
            <person name="Williams K.H."/>
            <person name="Banfield J.F."/>
        </authorList>
    </citation>
    <scope>NUCLEOTIDE SEQUENCE [LARGE SCALE GENOMIC DNA]</scope>
</reference>
<evidence type="ECO:0000256" key="12">
    <source>
        <dbReference type="ARBA" id="ARBA00022989"/>
    </source>
</evidence>
<evidence type="ECO:0000256" key="18">
    <source>
        <dbReference type="RuleBase" id="RU362081"/>
    </source>
</evidence>
<dbReference type="InterPro" id="IPR059000">
    <property type="entry name" value="ATPase_P-type_domA"/>
</dbReference>
<keyword evidence="6 18" id="KW-0812">Transmembrane</keyword>
<evidence type="ECO:0000256" key="9">
    <source>
        <dbReference type="ARBA" id="ARBA00022796"/>
    </source>
</evidence>
<feature type="transmembrane region" description="Helical" evidence="18">
    <location>
        <begin position="95"/>
        <end position="115"/>
    </location>
</feature>
<dbReference type="Gene3D" id="3.40.1110.10">
    <property type="entry name" value="Calcium-transporting ATPase, cytoplasmic domain N"/>
    <property type="match status" value="1"/>
</dbReference>
<dbReference type="PANTHER" id="PTHR43520:SF8">
    <property type="entry name" value="P-TYPE CU(+) TRANSPORTER"/>
    <property type="match status" value="1"/>
</dbReference>
<evidence type="ECO:0000256" key="7">
    <source>
        <dbReference type="ARBA" id="ARBA00022723"/>
    </source>
</evidence>
<keyword evidence="8 18" id="KW-0547">Nucleotide-binding</keyword>
<dbReference type="EC" id="7.2.2.8" evidence="3"/>
<dbReference type="NCBIfam" id="TIGR01511">
    <property type="entry name" value="ATPase-IB1_Cu"/>
    <property type="match status" value="1"/>
</dbReference>
<feature type="transmembrane region" description="Helical" evidence="18">
    <location>
        <begin position="685"/>
        <end position="707"/>
    </location>
</feature>
<dbReference type="CDD" id="cd02094">
    <property type="entry name" value="P-type_ATPase_Cu-like"/>
    <property type="match status" value="1"/>
</dbReference>
<dbReference type="Gene3D" id="2.70.150.10">
    <property type="entry name" value="Calcium-transporting ATPase, cytoplasmic transduction domain A"/>
    <property type="match status" value="1"/>
</dbReference>
<name>A0A0G0WXU2_UNCKA</name>
<dbReference type="FunFam" id="2.70.150.10:FF:000020">
    <property type="entry name" value="Copper-exporting P-type ATPase A"/>
    <property type="match status" value="1"/>
</dbReference>
<evidence type="ECO:0000256" key="15">
    <source>
        <dbReference type="ARBA" id="ARBA00023136"/>
    </source>
</evidence>
<dbReference type="GO" id="GO:0140581">
    <property type="term" value="F:P-type monovalent copper transporter activity"/>
    <property type="evidence" value="ECO:0007669"/>
    <property type="project" value="UniProtKB-EC"/>
</dbReference>
<evidence type="ECO:0000256" key="14">
    <source>
        <dbReference type="ARBA" id="ARBA00023065"/>
    </source>
</evidence>
<dbReference type="Gene3D" id="3.40.50.1000">
    <property type="entry name" value="HAD superfamily/HAD-like"/>
    <property type="match status" value="1"/>
</dbReference>
<dbReference type="SFLD" id="SFLDG00002">
    <property type="entry name" value="C1.7:_P-type_atpase_like"/>
    <property type="match status" value="1"/>
</dbReference>
<dbReference type="SFLD" id="SFLDF00027">
    <property type="entry name" value="p-type_atpase"/>
    <property type="match status" value="1"/>
</dbReference>
<evidence type="ECO:0000313" key="21">
    <source>
        <dbReference type="Proteomes" id="UP000034163"/>
    </source>
</evidence>
<evidence type="ECO:0000256" key="17">
    <source>
        <dbReference type="ARBA" id="ARBA00049289"/>
    </source>
</evidence>
<keyword evidence="12 18" id="KW-1133">Transmembrane helix</keyword>
<dbReference type="NCBIfam" id="TIGR01494">
    <property type="entry name" value="ATPase_P-type"/>
    <property type="match status" value="1"/>
</dbReference>
<dbReference type="GO" id="GO:0043682">
    <property type="term" value="F:P-type divalent copper transporter activity"/>
    <property type="evidence" value="ECO:0007669"/>
    <property type="project" value="TreeGrafter"/>
</dbReference>
<dbReference type="InterPro" id="IPR023299">
    <property type="entry name" value="ATPase_P-typ_cyto_dom_N"/>
</dbReference>
<dbReference type="Pfam" id="PF00702">
    <property type="entry name" value="Hydrolase"/>
    <property type="match status" value="1"/>
</dbReference>
<evidence type="ECO:0000256" key="11">
    <source>
        <dbReference type="ARBA" id="ARBA00022967"/>
    </source>
</evidence>
<evidence type="ECO:0000256" key="3">
    <source>
        <dbReference type="ARBA" id="ARBA00012517"/>
    </source>
</evidence>
<dbReference type="FunFam" id="3.40.50.1000:FF:000144">
    <property type="entry name" value="copper-transporting ATPase 1 isoform X2"/>
    <property type="match status" value="1"/>
</dbReference>
<dbReference type="InterPro" id="IPR017969">
    <property type="entry name" value="Heavy-metal-associated_CS"/>
</dbReference>
<dbReference type="GO" id="GO:0005886">
    <property type="term" value="C:plasma membrane"/>
    <property type="evidence" value="ECO:0007669"/>
    <property type="project" value="UniProtKB-SubCell"/>
</dbReference>
<feature type="transmembrane region" description="Helical" evidence="18">
    <location>
        <begin position="343"/>
        <end position="362"/>
    </location>
</feature>
<evidence type="ECO:0000256" key="6">
    <source>
        <dbReference type="ARBA" id="ARBA00022692"/>
    </source>
</evidence>
<dbReference type="PRINTS" id="PR00119">
    <property type="entry name" value="CATATPASE"/>
</dbReference>
<dbReference type="PRINTS" id="PR00943">
    <property type="entry name" value="CUATPASE"/>
</dbReference>
<comment type="caution">
    <text evidence="20">The sequence shown here is derived from an EMBL/GenBank/DDBJ whole genome shotgun (WGS) entry which is preliminary data.</text>
</comment>
<comment type="catalytic activity">
    <reaction evidence="17">
        <text>Cu(+)(in) + ATP + H2O = Cu(+)(out) + ADP + phosphate + H(+)</text>
        <dbReference type="Rhea" id="RHEA:25792"/>
        <dbReference type="ChEBI" id="CHEBI:15377"/>
        <dbReference type="ChEBI" id="CHEBI:15378"/>
        <dbReference type="ChEBI" id="CHEBI:30616"/>
        <dbReference type="ChEBI" id="CHEBI:43474"/>
        <dbReference type="ChEBI" id="CHEBI:49552"/>
        <dbReference type="ChEBI" id="CHEBI:456216"/>
        <dbReference type="EC" id="7.2.2.8"/>
    </reaction>
</comment>
<evidence type="ECO:0000256" key="5">
    <source>
        <dbReference type="ARBA" id="ARBA00022475"/>
    </source>
</evidence>
<evidence type="ECO:0000256" key="4">
    <source>
        <dbReference type="ARBA" id="ARBA00022448"/>
    </source>
</evidence>
<dbReference type="Pfam" id="PF00403">
    <property type="entry name" value="HMA"/>
    <property type="match status" value="1"/>
</dbReference>
<dbReference type="GO" id="GO:0005524">
    <property type="term" value="F:ATP binding"/>
    <property type="evidence" value="ECO:0007669"/>
    <property type="project" value="UniProtKB-UniRule"/>
</dbReference>
<dbReference type="InterPro" id="IPR008250">
    <property type="entry name" value="ATPase_P-typ_transduc_dom_A_sf"/>
</dbReference>
<evidence type="ECO:0000256" key="1">
    <source>
        <dbReference type="ARBA" id="ARBA00004651"/>
    </source>
</evidence>
<dbReference type="PATRIC" id="fig|1619112.3.peg.60"/>
<feature type="transmembrane region" description="Helical" evidence="18">
    <location>
        <begin position="187"/>
        <end position="206"/>
    </location>
</feature>
<dbReference type="SFLD" id="SFLDS00003">
    <property type="entry name" value="Haloacid_Dehalogenase"/>
    <property type="match status" value="1"/>
</dbReference>
<dbReference type="CDD" id="cd00371">
    <property type="entry name" value="HMA"/>
    <property type="match status" value="1"/>
</dbReference>
<dbReference type="PROSITE" id="PS01047">
    <property type="entry name" value="HMA_1"/>
    <property type="match status" value="1"/>
</dbReference>
<dbReference type="GO" id="GO:0055070">
    <property type="term" value="P:copper ion homeostasis"/>
    <property type="evidence" value="ECO:0007669"/>
    <property type="project" value="TreeGrafter"/>
</dbReference>
<dbReference type="Pfam" id="PF00122">
    <property type="entry name" value="E1-E2_ATPase"/>
    <property type="match status" value="1"/>
</dbReference>
<accession>A0A0G0WXU2</accession>
<keyword evidence="7 18" id="KW-0479">Metal-binding</keyword>
<dbReference type="GO" id="GO:0005507">
    <property type="term" value="F:copper ion binding"/>
    <property type="evidence" value="ECO:0007669"/>
    <property type="project" value="TreeGrafter"/>
</dbReference>
<proteinExistence type="inferred from homology"/>
<dbReference type="PANTHER" id="PTHR43520">
    <property type="entry name" value="ATP7, ISOFORM B"/>
    <property type="match status" value="1"/>
</dbReference>
<dbReference type="PROSITE" id="PS50846">
    <property type="entry name" value="HMA_2"/>
    <property type="match status" value="1"/>
</dbReference>
<dbReference type="InterPro" id="IPR001757">
    <property type="entry name" value="P_typ_ATPase"/>
</dbReference>
<comment type="similarity">
    <text evidence="2 18">Belongs to the cation transport ATPase (P-type) (TC 3.A.3) family. Type IB subfamily.</text>
</comment>
<dbReference type="NCBIfam" id="TIGR01525">
    <property type="entry name" value="ATPase-IB_hvy"/>
    <property type="match status" value="1"/>
</dbReference>
<evidence type="ECO:0000256" key="2">
    <source>
        <dbReference type="ARBA" id="ARBA00006024"/>
    </source>
</evidence>
<keyword evidence="15 18" id="KW-0472">Membrane</keyword>
<organism evidence="20 21">
    <name type="scientific">candidate division WWE3 bacterium GW2011_GWB1_41_6</name>
    <dbReference type="NCBI Taxonomy" id="1619112"/>
    <lineage>
        <taxon>Bacteria</taxon>
        <taxon>Katanobacteria</taxon>
    </lineage>
</organism>
<dbReference type="Proteomes" id="UP000034163">
    <property type="component" value="Unassembled WGS sequence"/>
</dbReference>
<dbReference type="InterPro" id="IPR018303">
    <property type="entry name" value="ATPase_P-typ_P_site"/>
</dbReference>
<dbReference type="InterPro" id="IPR027256">
    <property type="entry name" value="P-typ_ATPase_IB"/>
</dbReference>
<dbReference type="AlphaFoldDB" id="A0A0G0WXU2"/>
<dbReference type="SUPFAM" id="SSF81665">
    <property type="entry name" value="Calcium ATPase, transmembrane domain M"/>
    <property type="match status" value="1"/>
</dbReference>
<feature type="domain" description="HMA" evidence="19">
    <location>
        <begin position="1"/>
        <end position="66"/>
    </location>
</feature>
<feature type="transmembrane region" description="Helical" evidence="18">
    <location>
        <begin position="713"/>
        <end position="732"/>
    </location>
</feature>
<dbReference type="InterPro" id="IPR006121">
    <property type="entry name" value="HMA_dom"/>
</dbReference>
<dbReference type="InterPro" id="IPR023214">
    <property type="entry name" value="HAD_sf"/>
</dbReference>
<keyword evidence="9" id="KW-0187">Copper transport</keyword>
<feature type="transmembrane region" description="Helical" evidence="18">
    <location>
        <begin position="368"/>
        <end position="391"/>
    </location>
</feature>
<feature type="transmembrane region" description="Helical" evidence="18">
    <location>
        <begin position="152"/>
        <end position="175"/>
    </location>
</feature>
<keyword evidence="10 18" id="KW-0067">ATP-binding</keyword>
<evidence type="ECO:0000313" key="20">
    <source>
        <dbReference type="EMBL" id="KKS17574.1"/>
    </source>
</evidence>
<keyword evidence="5 18" id="KW-1003">Cell membrane</keyword>
<dbReference type="Gene3D" id="3.30.70.100">
    <property type="match status" value="1"/>
</dbReference>
<keyword evidence="4" id="KW-0813">Transport</keyword>
<dbReference type="InterPro" id="IPR044492">
    <property type="entry name" value="P_typ_ATPase_HD_dom"/>
</dbReference>
<dbReference type="SUPFAM" id="SSF56784">
    <property type="entry name" value="HAD-like"/>
    <property type="match status" value="1"/>
</dbReference>
<dbReference type="PROSITE" id="PS00154">
    <property type="entry name" value="ATPASE_E1_E2"/>
    <property type="match status" value="1"/>
</dbReference>
<dbReference type="EMBL" id="LCBS01000001">
    <property type="protein sequence ID" value="KKS17574.1"/>
    <property type="molecule type" value="Genomic_DNA"/>
</dbReference>
<gene>
    <name evidence="20" type="ORF">UU72_C0001G0058</name>
</gene>
<evidence type="ECO:0000259" key="19">
    <source>
        <dbReference type="PROSITE" id="PS50846"/>
    </source>
</evidence>
<comment type="subcellular location">
    <subcellularLocation>
        <location evidence="1">Cell membrane</location>
        <topology evidence="1">Multi-pass membrane protein</topology>
    </subcellularLocation>
</comment>
<keyword evidence="11" id="KW-1278">Translocase</keyword>
<evidence type="ECO:0000256" key="16">
    <source>
        <dbReference type="ARBA" id="ARBA00033239"/>
    </source>
</evidence>
<dbReference type="SUPFAM" id="SSF81653">
    <property type="entry name" value="Calcium ATPase, transduction domain A"/>
    <property type="match status" value="1"/>
</dbReference>
<evidence type="ECO:0000256" key="10">
    <source>
        <dbReference type="ARBA" id="ARBA00022840"/>
    </source>
</evidence>
<feature type="transmembrane region" description="Helical" evidence="18">
    <location>
        <begin position="121"/>
        <end position="140"/>
    </location>
</feature>
<evidence type="ECO:0000256" key="13">
    <source>
        <dbReference type="ARBA" id="ARBA00023008"/>
    </source>
</evidence>
<dbReference type="InterPro" id="IPR023298">
    <property type="entry name" value="ATPase_P-typ_TM_dom_sf"/>
</dbReference>
<evidence type="ECO:0000256" key="8">
    <source>
        <dbReference type="ARBA" id="ARBA00022741"/>
    </source>
</evidence>
<keyword evidence="14" id="KW-0406">Ion transport</keyword>
<dbReference type="GO" id="GO:0016887">
    <property type="term" value="F:ATP hydrolysis activity"/>
    <property type="evidence" value="ECO:0007669"/>
    <property type="project" value="InterPro"/>
</dbReference>
<dbReference type="InterPro" id="IPR036163">
    <property type="entry name" value="HMA_dom_sf"/>
</dbReference>
<protein>
    <recommendedName>
        <fullName evidence="3">P-type Cu(+) transporter</fullName>
        <ecNumber evidence="3">7.2.2.8</ecNumber>
    </recommendedName>
    <alternativeName>
        <fullName evidence="16">Cu(+)-exporting ATPase</fullName>
    </alternativeName>
</protein>
<dbReference type="InterPro" id="IPR036412">
    <property type="entry name" value="HAD-like_sf"/>
</dbReference>
<keyword evidence="13" id="KW-0186">Copper</keyword>